<dbReference type="SMART" id="SM00387">
    <property type="entry name" value="HATPase_c"/>
    <property type="match status" value="1"/>
</dbReference>
<feature type="domain" description="Response regulatory" evidence="7">
    <location>
        <begin position="17"/>
        <end position="133"/>
    </location>
</feature>
<evidence type="ECO:0000259" key="8">
    <source>
        <dbReference type="PROSITE" id="PS50112"/>
    </source>
</evidence>
<dbReference type="InterPro" id="IPR005467">
    <property type="entry name" value="His_kinase_dom"/>
</dbReference>
<dbReference type="InterPro" id="IPR000700">
    <property type="entry name" value="PAS-assoc_C"/>
</dbReference>
<feature type="domain" description="Histidine kinase" evidence="6">
    <location>
        <begin position="315"/>
        <end position="538"/>
    </location>
</feature>
<keyword evidence="4" id="KW-0418">Kinase</keyword>
<evidence type="ECO:0000259" key="7">
    <source>
        <dbReference type="PROSITE" id="PS50110"/>
    </source>
</evidence>
<dbReference type="CDD" id="cd00130">
    <property type="entry name" value="PAS"/>
    <property type="match status" value="1"/>
</dbReference>
<dbReference type="InterPro" id="IPR003594">
    <property type="entry name" value="HATPase_dom"/>
</dbReference>
<dbReference type="SMART" id="SM00448">
    <property type="entry name" value="REC"/>
    <property type="match status" value="2"/>
</dbReference>
<dbReference type="PANTHER" id="PTHR43047:SF72">
    <property type="entry name" value="OSMOSENSING HISTIDINE PROTEIN KINASE SLN1"/>
    <property type="match status" value="1"/>
</dbReference>
<dbReference type="CDD" id="cd00156">
    <property type="entry name" value="REC"/>
    <property type="match status" value="1"/>
</dbReference>
<dbReference type="PANTHER" id="PTHR43047">
    <property type="entry name" value="TWO-COMPONENT HISTIDINE PROTEIN KINASE"/>
    <property type="match status" value="1"/>
</dbReference>
<evidence type="ECO:0000313" key="10">
    <source>
        <dbReference type="EMBL" id="MBU3077568.1"/>
    </source>
</evidence>
<dbReference type="InterPro" id="IPR001789">
    <property type="entry name" value="Sig_transdc_resp-reg_receiver"/>
</dbReference>
<dbReference type="CDD" id="cd00082">
    <property type="entry name" value="HisKA"/>
    <property type="match status" value="1"/>
</dbReference>
<evidence type="ECO:0000256" key="4">
    <source>
        <dbReference type="ARBA" id="ARBA00022777"/>
    </source>
</evidence>
<evidence type="ECO:0000256" key="2">
    <source>
        <dbReference type="ARBA" id="ARBA00012438"/>
    </source>
</evidence>
<dbReference type="InterPro" id="IPR013655">
    <property type="entry name" value="PAS_fold_3"/>
</dbReference>
<feature type="domain" description="Response regulatory" evidence="7">
    <location>
        <begin position="563"/>
        <end position="676"/>
    </location>
</feature>
<dbReference type="EMBL" id="JAHKRT010000003">
    <property type="protein sequence ID" value="MBU3077568.1"/>
    <property type="molecule type" value="Genomic_DNA"/>
</dbReference>
<dbReference type="RefSeq" id="WP_216322223.1">
    <property type="nucleotide sequence ID" value="NZ_JAHKRT010000003.1"/>
</dbReference>
<evidence type="ECO:0000256" key="1">
    <source>
        <dbReference type="ARBA" id="ARBA00000085"/>
    </source>
</evidence>
<name>A0ABS6BGY6_9SPHN</name>
<feature type="domain" description="PAS" evidence="8">
    <location>
        <begin position="173"/>
        <end position="248"/>
    </location>
</feature>
<evidence type="ECO:0000259" key="9">
    <source>
        <dbReference type="PROSITE" id="PS50113"/>
    </source>
</evidence>
<accession>A0ABS6BGY6</accession>
<protein>
    <recommendedName>
        <fullName evidence="2">histidine kinase</fullName>
        <ecNumber evidence="2">2.7.13.3</ecNumber>
    </recommendedName>
</protein>
<evidence type="ECO:0000313" key="11">
    <source>
        <dbReference type="Proteomes" id="UP000776276"/>
    </source>
</evidence>
<evidence type="ECO:0000256" key="5">
    <source>
        <dbReference type="PROSITE-ProRule" id="PRU00169"/>
    </source>
</evidence>
<comment type="caution">
    <text evidence="10">The sequence shown here is derived from an EMBL/GenBank/DDBJ whole genome shotgun (WGS) entry which is preliminary data.</text>
</comment>
<dbReference type="InterPro" id="IPR001610">
    <property type="entry name" value="PAC"/>
</dbReference>
<gene>
    <name evidence="10" type="ORF">KOF26_06770</name>
</gene>
<feature type="domain" description="PAC" evidence="9">
    <location>
        <begin position="250"/>
        <end position="302"/>
    </location>
</feature>
<comment type="catalytic activity">
    <reaction evidence="1">
        <text>ATP + protein L-histidine = ADP + protein N-phospho-L-histidine.</text>
        <dbReference type="EC" id="2.7.13.3"/>
    </reaction>
</comment>
<dbReference type="PROSITE" id="PS50113">
    <property type="entry name" value="PAC"/>
    <property type="match status" value="1"/>
</dbReference>
<reference evidence="10 11" key="1">
    <citation type="submission" date="2021-06" db="EMBL/GenBank/DDBJ databases">
        <title>Sphingomonas sp. XMGL2, whole genome shotgun sequencing project.</title>
        <authorList>
            <person name="Zhao G."/>
            <person name="Shen L."/>
        </authorList>
    </citation>
    <scope>NUCLEOTIDE SEQUENCE [LARGE SCALE GENOMIC DNA]</scope>
    <source>
        <strain evidence="10 11">XMGL2</strain>
    </source>
</reference>
<dbReference type="Pfam" id="PF08447">
    <property type="entry name" value="PAS_3"/>
    <property type="match status" value="1"/>
</dbReference>
<dbReference type="SMART" id="SM00388">
    <property type="entry name" value="HisKA"/>
    <property type="match status" value="1"/>
</dbReference>
<dbReference type="Pfam" id="PF00512">
    <property type="entry name" value="HisKA"/>
    <property type="match status" value="1"/>
</dbReference>
<dbReference type="EC" id="2.7.13.3" evidence="2"/>
<sequence length="680" mass="74325">MTTAATPKSRADTNLVRVLVVDDDERNLRAIASVLEDVAEIVTARSGEDALRHLLRDEFAVILLDVYMPGLDGYETAALIRTREQTRRVPIVFLSAVNKEVEHLLRGYSMGAVDYVFKPVDPTMLRSKVAVFVDLYAMRKEIERNAREQQRLLDENLRANTERFRAEQQLRVTEQRQAAIIASLPITLYLEGIDEAPRTLKYASENFVTLTGFTPDQIGNSAETWAERLHPEDRERAVSALSARRDSGTHSVEYRWRCANGQYRHFLDHSVLICDADGAPAEYAGTLLDVSDRRELESQLNQIRKMDAIGQLTGGIAHDFNNLLAAVLGGMSMIERRITLDEEQKRLVDMIRHAAEQGAGLVRHLLAFSRRQKLEPAAVNVAALADTVGRLLAHTLGGRVELAWKLADDAYAVFADYGQLELAIMNLVINARDAMPDGGTVTVDVHNHVVETRQDVAGVHLAAGRYVILSVSDTGCGIAPERIEQVMEPFFTTKPVGKGTGLGLSMVYGFVKQSGGAIRLTSALGVGTCVELWLPAAAAEALAPAAEPAVPVAVEEAARSNLRILLVDDHDGARAATAAMLQDLGHHVSEACEGSAALELFREQPEAFDVVLSDYAMPRMSGAEVVRELRLLRPALPAIIITGYAEPNADLMRGQVPVLVKPFSAAALGAAVEEAGKRRL</sequence>
<dbReference type="NCBIfam" id="TIGR00229">
    <property type="entry name" value="sensory_box"/>
    <property type="match status" value="1"/>
</dbReference>
<keyword evidence="11" id="KW-1185">Reference proteome</keyword>
<dbReference type="Proteomes" id="UP000776276">
    <property type="component" value="Unassembled WGS sequence"/>
</dbReference>
<evidence type="ECO:0000256" key="3">
    <source>
        <dbReference type="ARBA" id="ARBA00022679"/>
    </source>
</evidence>
<dbReference type="PROSITE" id="PS50112">
    <property type="entry name" value="PAS"/>
    <property type="match status" value="1"/>
</dbReference>
<proteinExistence type="predicted"/>
<dbReference type="SMART" id="SM00086">
    <property type="entry name" value="PAC"/>
    <property type="match status" value="1"/>
</dbReference>
<feature type="modified residue" description="4-aspartylphosphate" evidence="5">
    <location>
        <position position="65"/>
    </location>
</feature>
<feature type="modified residue" description="4-aspartylphosphate" evidence="5">
    <location>
        <position position="614"/>
    </location>
</feature>
<dbReference type="InterPro" id="IPR003661">
    <property type="entry name" value="HisK_dim/P_dom"/>
</dbReference>
<evidence type="ECO:0000259" key="6">
    <source>
        <dbReference type="PROSITE" id="PS50109"/>
    </source>
</evidence>
<dbReference type="PROSITE" id="PS50109">
    <property type="entry name" value="HIS_KIN"/>
    <property type="match status" value="1"/>
</dbReference>
<organism evidence="10 11">
    <name type="scientific">Sphingomonas quercus</name>
    <dbReference type="NCBI Taxonomy" id="2842451"/>
    <lineage>
        <taxon>Bacteria</taxon>
        <taxon>Pseudomonadati</taxon>
        <taxon>Pseudomonadota</taxon>
        <taxon>Alphaproteobacteria</taxon>
        <taxon>Sphingomonadales</taxon>
        <taxon>Sphingomonadaceae</taxon>
        <taxon>Sphingomonas</taxon>
    </lineage>
</organism>
<keyword evidence="5" id="KW-0597">Phosphoprotein</keyword>
<dbReference type="Pfam" id="PF02518">
    <property type="entry name" value="HATPase_c"/>
    <property type="match status" value="1"/>
</dbReference>
<keyword evidence="3" id="KW-0808">Transferase</keyword>
<dbReference type="PROSITE" id="PS50110">
    <property type="entry name" value="RESPONSE_REGULATORY"/>
    <property type="match status" value="2"/>
</dbReference>
<dbReference type="InterPro" id="IPR000014">
    <property type="entry name" value="PAS"/>
</dbReference>
<dbReference type="Pfam" id="PF00072">
    <property type="entry name" value="Response_reg"/>
    <property type="match status" value="2"/>
</dbReference>